<dbReference type="GO" id="GO:0035861">
    <property type="term" value="C:site of double-strand break"/>
    <property type="evidence" value="ECO:0007669"/>
    <property type="project" value="TreeGrafter"/>
</dbReference>
<gene>
    <name evidence="3" type="primary">Zgrf1_1</name>
    <name evidence="3" type="ORF">RHICYA_R02306</name>
</gene>
<evidence type="ECO:0000313" key="3">
    <source>
        <dbReference type="EMBL" id="NXN98394.1"/>
    </source>
</evidence>
<evidence type="ECO:0000313" key="4">
    <source>
        <dbReference type="Proteomes" id="UP000565785"/>
    </source>
</evidence>
<dbReference type="InterPro" id="IPR018838">
    <property type="entry name" value="ZGRF1-like_N"/>
</dbReference>
<feature type="non-terminal residue" evidence="3">
    <location>
        <position position="1"/>
    </location>
</feature>
<feature type="region of interest" description="Disordered" evidence="1">
    <location>
        <begin position="523"/>
        <end position="542"/>
    </location>
</feature>
<protein>
    <submittedName>
        <fullName evidence="3">ZGRF1 protein</fullName>
    </submittedName>
</protein>
<dbReference type="PANTHER" id="PTHR28535:SF1">
    <property type="entry name" value="PROTEIN ZGRF1"/>
    <property type="match status" value="1"/>
</dbReference>
<evidence type="ECO:0000256" key="1">
    <source>
        <dbReference type="SAM" id="MobiDB-lite"/>
    </source>
</evidence>
<feature type="compositionally biased region" description="Basic and acidic residues" evidence="1">
    <location>
        <begin position="69"/>
        <end position="91"/>
    </location>
</feature>
<dbReference type="EMBL" id="VXBP01005581">
    <property type="protein sequence ID" value="NXN98394.1"/>
    <property type="molecule type" value="Genomic_DNA"/>
</dbReference>
<reference evidence="3 4" key="1">
    <citation type="submission" date="2019-09" db="EMBL/GenBank/DDBJ databases">
        <title>Bird 10,000 Genomes (B10K) Project - Family phase.</title>
        <authorList>
            <person name="Zhang G."/>
        </authorList>
    </citation>
    <scope>NUCLEOTIDE SEQUENCE [LARGE SCALE GENOMIC DNA]</scope>
    <source>
        <strain evidence="3">B10K-DU-002-35</strain>
        <tissue evidence="3">Muscle</tissue>
    </source>
</reference>
<accession>A0A7L1NES6</accession>
<feature type="region of interest" description="Disordered" evidence="1">
    <location>
        <begin position="493"/>
        <end position="514"/>
    </location>
</feature>
<feature type="region of interest" description="Disordered" evidence="1">
    <location>
        <begin position="69"/>
        <end position="95"/>
    </location>
</feature>
<dbReference type="PANTHER" id="PTHR28535">
    <property type="entry name" value="ZINC FINGER GRF-TYPE CONTAINING 1"/>
    <property type="match status" value="1"/>
</dbReference>
<dbReference type="Pfam" id="PF10382">
    <property type="entry name" value="ZGRF1-like_N"/>
    <property type="match status" value="1"/>
</dbReference>
<dbReference type="InterPro" id="IPR052800">
    <property type="entry name" value="DNA_Repair_Helicase_ZGRF1"/>
</dbReference>
<sequence length="677" mass="73502">VLYTHQKLKKSKTWQDGILRTRAGSNKALLFDDKGQCLESIFIKSQLHAGDNLESERYLITVEAKKANEKPFEDQPRGAEGPAVDRNDVKRSALPPRHLSVGLKRKFKGFQGPRQVEKKAAAMEGGEDPVMSPLSTQHQSPFPPKFFITSPLFSMVCKKDEDTKQRADLREDARIDNSRGRVSLSSVLSAPFPDRCEETEMQNSDQPLVKPESPLIAGCGKSHHQVAARGPVSHSIRSTAQIIALLKSKPTPGCREQTTPEVTGHLSRFQASGNVDALYNQTSSILPAYSGSILPAERLIQNTQPSPFTKQTVNDEKEWNAEALLHEQPRGKDVTGHRQDEKVDRFSQGLEDPCKTNSCFLRESSARPFGTESSVMNTPQENWPEGLQSGLQPRQRAGGAVCKQELSVDIPLAELGAVTEELNPLKGGVTQSAALRRHSRCQSVTDTEKEAPSDEGYPGGTSSQLCDCVGGDRGTIAEGSVNQTGVERELLGDRHSVEEIHGSPSSTEATSDKDLGGCAWVESKHSDNKQHPNNSVSDSTDSISCVSTSRITSAMDKRTAEDVVQLGCVKSPDADSRPSWRAKSDDIKPGSLLLALRSVYPLGKGCSSPEETARGETEFERVASVTEACKGGRTGEGYLNCKAVAENSPALPDLLNNIALLSALTQHSTALESLEKM</sequence>
<comment type="caution">
    <text evidence="3">The sequence shown here is derived from an EMBL/GenBank/DDBJ whole genome shotgun (WGS) entry which is preliminary data.</text>
</comment>
<name>A0A7L1NES6_RHICY</name>
<feature type="non-terminal residue" evidence="3">
    <location>
        <position position="677"/>
    </location>
</feature>
<organism evidence="3 4">
    <name type="scientific">Rhinopomastus cyanomelas</name>
    <name type="common">Common scimitarbill</name>
    <dbReference type="NCBI Taxonomy" id="113115"/>
    <lineage>
        <taxon>Eukaryota</taxon>
        <taxon>Metazoa</taxon>
        <taxon>Chordata</taxon>
        <taxon>Craniata</taxon>
        <taxon>Vertebrata</taxon>
        <taxon>Euteleostomi</taxon>
        <taxon>Archelosauria</taxon>
        <taxon>Archosauria</taxon>
        <taxon>Dinosauria</taxon>
        <taxon>Saurischia</taxon>
        <taxon>Theropoda</taxon>
        <taxon>Coelurosauria</taxon>
        <taxon>Aves</taxon>
        <taxon>Neognathae</taxon>
        <taxon>Neoaves</taxon>
        <taxon>Telluraves</taxon>
        <taxon>Coraciimorphae</taxon>
        <taxon>Bucerotiformes</taxon>
        <taxon>Rhinopomastidae</taxon>
        <taxon>Rhinopomastus</taxon>
    </lineage>
</organism>
<dbReference type="OrthoDB" id="6513042at2759"/>
<keyword evidence="4" id="KW-1185">Reference proteome</keyword>
<feature type="region of interest" description="Disordered" evidence="1">
    <location>
        <begin position="429"/>
        <end position="463"/>
    </location>
</feature>
<evidence type="ECO:0000259" key="2">
    <source>
        <dbReference type="Pfam" id="PF10382"/>
    </source>
</evidence>
<dbReference type="GO" id="GO:0006302">
    <property type="term" value="P:double-strand break repair"/>
    <property type="evidence" value="ECO:0007669"/>
    <property type="project" value="TreeGrafter"/>
</dbReference>
<dbReference type="AlphaFoldDB" id="A0A7L1NES6"/>
<feature type="compositionally biased region" description="Polar residues" evidence="1">
    <location>
        <begin position="531"/>
        <end position="542"/>
    </location>
</feature>
<dbReference type="Proteomes" id="UP000565785">
    <property type="component" value="Unassembled WGS sequence"/>
</dbReference>
<proteinExistence type="predicted"/>
<dbReference type="GO" id="GO:0005634">
    <property type="term" value="C:nucleus"/>
    <property type="evidence" value="ECO:0007669"/>
    <property type="project" value="TreeGrafter"/>
</dbReference>
<feature type="domain" description="5'-3' DNA helicase ZGRF1-like N-terminal" evidence="2">
    <location>
        <begin position="1"/>
        <end position="68"/>
    </location>
</feature>